<dbReference type="SUPFAM" id="SSF53244">
    <property type="entry name" value="MurD-like peptide ligases, peptide-binding domain"/>
    <property type="match status" value="1"/>
</dbReference>
<accession>A0A5E4N950</accession>
<name>A0A5E4N950_9HEMI</name>
<dbReference type="InterPro" id="IPR004101">
    <property type="entry name" value="Mur_ligase_C"/>
</dbReference>
<keyword evidence="3" id="KW-1185">Reference proteome</keyword>
<dbReference type="InterPro" id="IPR036615">
    <property type="entry name" value="Mur_ligase_C_dom_sf"/>
</dbReference>
<keyword evidence="2" id="KW-0436">Ligase</keyword>
<dbReference type="AlphaFoldDB" id="A0A5E4N950"/>
<proteinExistence type="predicted"/>
<dbReference type="Gene3D" id="3.90.190.20">
    <property type="entry name" value="Mur ligase, C-terminal domain"/>
    <property type="match status" value="1"/>
</dbReference>
<dbReference type="InterPro" id="IPR042245">
    <property type="entry name" value="Tgt2/MlaC_sf"/>
</dbReference>
<evidence type="ECO:0000259" key="1">
    <source>
        <dbReference type="Pfam" id="PF02875"/>
    </source>
</evidence>
<gene>
    <name evidence="2" type="ORF">CINCED_3A023125</name>
</gene>
<protein>
    <submittedName>
        <fullName evidence="2">Toluene tolerance Ttg2/phospholipid-binding protein MlaC,Mur ligase, C-terminal</fullName>
    </submittedName>
</protein>
<sequence>MRESKEDRHKKLQEIIQDNVDLKRISRFVIGKYWALTTEEKRQEFIKEHETYFTRLCIKILHNYIGGGEMMIMGVKEVGDGVYIGEKLLNLSQNLFMMRNVLGETQVSNEKYLDIFEERRQILTTKLPSRIGFSKDLLPKGWQLFLDGAHNNDGASVLSKWVANHFADGIYIIFGITRNKNVEGFLQHFKPYIKLLCAVCVKSEPHAINASVIKEKANNIGIKAVECESIGDAILNYILNPNNDGAKTILICGSLFLARDLAMELTEL</sequence>
<feature type="domain" description="Mur ligase C-terminal" evidence="1">
    <location>
        <begin position="140"/>
        <end position="254"/>
    </location>
</feature>
<reference evidence="2 3" key="1">
    <citation type="submission" date="2019-08" db="EMBL/GenBank/DDBJ databases">
        <authorList>
            <person name="Alioto T."/>
            <person name="Alioto T."/>
            <person name="Gomez Garrido J."/>
        </authorList>
    </citation>
    <scope>NUCLEOTIDE SEQUENCE [LARGE SCALE GENOMIC DNA]</scope>
</reference>
<dbReference type="Pfam" id="PF05494">
    <property type="entry name" value="MlaC"/>
    <property type="match status" value="1"/>
</dbReference>
<evidence type="ECO:0000313" key="3">
    <source>
        <dbReference type="Proteomes" id="UP000325440"/>
    </source>
</evidence>
<dbReference type="Pfam" id="PF02875">
    <property type="entry name" value="Mur_ligase_C"/>
    <property type="match status" value="1"/>
</dbReference>
<dbReference type="InterPro" id="IPR008869">
    <property type="entry name" value="MlaC/ttg2D"/>
</dbReference>
<evidence type="ECO:0000313" key="2">
    <source>
        <dbReference type="EMBL" id="VVC38932.1"/>
    </source>
</evidence>
<dbReference type="GO" id="GO:0016881">
    <property type="term" value="F:acid-amino acid ligase activity"/>
    <property type="evidence" value="ECO:0007669"/>
    <property type="project" value="InterPro"/>
</dbReference>
<organism evidence="2 3">
    <name type="scientific">Cinara cedri</name>
    <dbReference type="NCBI Taxonomy" id="506608"/>
    <lineage>
        <taxon>Eukaryota</taxon>
        <taxon>Metazoa</taxon>
        <taxon>Ecdysozoa</taxon>
        <taxon>Arthropoda</taxon>
        <taxon>Hexapoda</taxon>
        <taxon>Insecta</taxon>
        <taxon>Pterygota</taxon>
        <taxon>Neoptera</taxon>
        <taxon>Paraneoptera</taxon>
        <taxon>Hemiptera</taxon>
        <taxon>Sternorrhyncha</taxon>
        <taxon>Aphidomorpha</taxon>
        <taxon>Aphidoidea</taxon>
        <taxon>Aphididae</taxon>
        <taxon>Lachninae</taxon>
        <taxon>Cinara</taxon>
    </lineage>
</organism>
<dbReference type="Proteomes" id="UP000325440">
    <property type="component" value="Unassembled WGS sequence"/>
</dbReference>
<dbReference type="Gene3D" id="3.10.450.710">
    <property type="entry name" value="Tgt2/MlaC"/>
    <property type="match status" value="1"/>
</dbReference>
<dbReference type="OrthoDB" id="5212574at2759"/>
<dbReference type="EMBL" id="CABPRJ010001525">
    <property type="protein sequence ID" value="VVC38932.1"/>
    <property type="molecule type" value="Genomic_DNA"/>
</dbReference>